<dbReference type="InterPro" id="IPR036259">
    <property type="entry name" value="MFS_trans_sf"/>
</dbReference>
<dbReference type="Gene3D" id="1.20.1250.20">
    <property type="entry name" value="MFS general substrate transporter like domains"/>
    <property type="match status" value="1"/>
</dbReference>
<comment type="subcellular location">
    <subcellularLocation>
        <location evidence="1">Membrane</location>
        <topology evidence="1">Multi-pass membrane protein</topology>
    </subcellularLocation>
</comment>
<accession>A0A5C3QG23</accession>
<feature type="domain" description="Major facilitator superfamily (MFS) profile" evidence="6">
    <location>
        <begin position="57"/>
        <end position="473"/>
    </location>
</feature>
<feature type="transmembrane region" description="Helical" evidence="5">
    <location>
        <begin position="88"/>
        <end position="110"/>
    </location>
</feature>
<dbReference type="SUPFAM" id="SSF103473">
    <property type="entry name" value="MFS general substrate transporter"/>
    <property type="match status" value="1"/>
</dbReference>
<dbReference type="InterPro" id="IPR020846">
    <property type="entry name" value="MFS_dom"/>
</dbReference>
<gene>
    <name evidence="7" type="ORF">BDV98DRAFT_568336</name>
</gene>
<evidence type="ECO:0000256" key="1">
    <source>
        <dbReference type="ARBA" id="ARBA00004141"/>
    </source>
</evidence>
<reference evidence="7 8" key="1">
    <citation type="journal article" date="2019" name="Nat. Ecol. Evol.">
        <title>Megaphylogeny resolves global patterns of mushroom evolution.</title>
        <authorList>
            <person name="Varga T."/>
            <person name="Krizsan K."/>
            <person name="Foldi C."/>
            <person name="Dima B."/>
            <person name="Sanchez-Garcia M."/>
            <person name="Sanchez-Ramirez S."/>
            <person name="Szollosi G.J."/>
            <person name="Szarkandi J.G."/>
            <person name="Papp V."/>
            <person name="Albert L."/>
            <person name="Andreopoulos W."/>
            <person name="Angelini C."/>
            <person name="Antonin V."/>
            <person name="Barry K.W."/>
            <person name="Bougher N.L."/>
            <person name="Buchanan P."/>
            <person name="Buyck B."/>
            <person name="Bense V."/>
            <person name="Catcheside P."/>
            <person name="Chovatia M."/>
            <person name="Cooper J."/>
            <person name="Damon W."/>
            <person name="Desjardin D."/>
            <person name="Finy P."/>
            <person name="Geml J."/>
            <person name="Haridas S."/>
            <person name="Hughes K."/>
            <person name="Justo A."/>
            <person name="Karasinski D."/>
            <person name="Kautmanova I."/>
            <person name="Kiss B."/>
            <person name="Kocsube S."/>
            <person name="Kotiranta H."/>
            <person name="LaButti K.M."/>
            <person name="Lechner B.E."/>
            <person name="Liimatainen K."/>
            <person name="Lipzen A."/>
            <person name="Lukacs Z."/>
            <person name="Mihaltcheva S."/>
            <person name="Morgado L.N."/>
            <person name="Niskanen T."/>
            <person name="Noordeloos M.E."/>
            <person name="Ohm R.A."/>
            <person name="Ortiz-Santana B."/>
            <person name="Ovrebo C."/>
            <person name="Racz N."/>
            <person name="Riley R."/>
            <person name="Savchenko A."/>
            <person name="Shiryaev A."/>
            <person name="Soop K."/>
            <person name="Spirin V."/>
            <person name="Szebenyi C."/>
            <person name="Tomsovsky M."/>
            <person name="Tulloss R.E."/>
            <person name="Uehling J."/>
            <person name="Grigoriev I.V."/>
            <person name="Vagvolgyi C."/>
            <person name="Papp T."/>
            <person name="Martin F.M."/>
            <person name="Miettinen O."/>
            <person name="Hibbett D.S."/>
            <person name="Nagy L.G."/>
        </authorList>
    </citation>
    <scope>NUCLEOTIDE SEQUENCE [LARGE SCALE GENOMIC DNA]</scope>
    <source>
        <strain evidence="7 8">CBS 309.79</strain>
    </source>
</reference>
<dbReference type="Proteomes" id="UP000305067">
    <property type="component" value="Unassembled WGS sequence"/>
</dbReference>
<dbReference type="PROSITE" id="PS50850">
    <property type="entry name" value="MFS"/>
    <property type="match status" value="1"/>
</dbReference>
<dbReference type="STRING" id="1884261.A0A5C3QG23"/>
<feature type="transmembrane region" description="Helical" evidence="5">
    <location>
        <begin position="122"/>
        <end position="140"/>
    </location>
</feature>
<keyword evidence="8" id="KW-1185">Reference proteome</keyword>
<feature type="transmembrane region" description="Helical" evidence="5">
    <location>
        <begin position="387"/>
        <end position="409"/>
    </location>
</feature>
<sequence>MTTTSPTPPGSSHTERTPLLLPEIEGQMIAAQTEHAQKVSAHQALYDRFSRSQKIRIVTLVAFTGLIPLFIVDSFVPSIPRMAEDLHSTAVVISLAVSISAFAGSIGTLFWATYSGFYGRRIIYLISLPLVTIGSFGVGASRSVTALMCWRVVQAFAGSAGMSLGAGVIGDIYKLEERGTAMGIFYSAVLLGPAMAPIAGGFTAHYSSWRVMQYAIGLAGLIMSVSMYAAFPETSHPGALGVDRLTAEQREKRGPVLLNPFASLALLRSPNLAAVTFATATALLADFVLVVPIASTLGARYNITNEAAIGACFIPLGVGNFVGAPIAGWISDRQIIKWRARRGGVWLPEDRLRATLAGSLILVPVAMLLCGWATVFVDGWPGLAMNLVGFFLTGLGVDLVLPPVGSYAVDILHDRSAEISAATAAARNIFIALCLPAVLPLIGTIGVGWTNTISAVLAWIGAGLLLLTIRHGKAMRQWVDVGFTTSEESN</sequence>
<feature type="transmembrane region" description="Helical" evidence="5">
    <location>
        <begin position="352"/>
        <end position="375"/>
    </location>
</feature>
<evidence type="ECO:0000256" key="2">
    <source>
        <dbReference type="ARBA" id="ARBA00022692"/>
    </source>
</evidence>
<proteinExistence type="predicted"/>
<name>A0A5C3QG23_9AGAR</name>
<feature type="transmembrane region" description="Helical" evidence="5">
    <location>
        <begin position="272"/>
        <end position="295"/>
    </location>
</feature>
<feature type="transmembrane region" description="Helical" evidence="5">
    <location>
        <begin position="57"/>
        <end position="76"/>
    </location>
</feature>
<dbReference type="OrthoDB" id="3066029at2759"/>
<feature type="transmembrane region" description="Helical" evidence="5">
    <location>
        <begin position="307"/>
        <end position="331"/>
    </location>
</feature>
<dbReference type="Pfam" id="PF07690">
    <property type="entry name" value="MFS_1"/>
    <property type="match status" value="1"/>
</dbReference>
<dbReference type="PANTHER" id="PTHR23502">
    <property type="entry name" value="MAJOR FACILITATOR SUPERFAMILY"/>
    <property type="match status" value="1"/>
</dbReference>
<dbReference type="GO" id="GO:0005886">
    <property type="term" value="C:plasma membrane"/>
    <property type="evidence" value="ECO:0007669"/>
    <property type="project" value="TreeGrafter"/>
</dbReference>
<evidence type="ECO:0000313" key="7">
    <source>
        <dbReference type="EMBL" id="TFL01033.1"/>
    </source>
</evidence>
<feature type="transmembrane region" description="Helical" evidence="5">
    <location>
        <begin position="212"/>
        <end position="231"/>
    </location>
</feature>
<feature type="transmembrane region" description="Helical" evidence="5">
    <location>
        <begin position="421"/>
        <end position="442"/>
    </location>
</feature>
<organism evidence="7 8">
    <name type="scientific">Pterulicium gracile</name>
    <dbReference type="NCBI Taxonomy" id="1884261"/>
    <lineage>
        <taxon>Eukaryota</taxon>
        <taxon>Fungi</taxon>
        <taxon>Dikarya</taxon>
        <taxon>Basidiomycota</taxon>
        <taxon>Agaricomycotina</taxon>
        <taxon>Agaricomycetes</taxon>
        <taxon>Agaricomycetidae</taxon>
        <taxon>Agaricales</taxon>
        <taxon>Pleurotineae</taxon>
        <taxon>Pterulaceae</taxon>
        <taxon>Pterulicium</taxon>
    </lineage>
</organism>
<dbReference type="AlphaFoldDB" id="A0A5C3QG23"/>
<dbReference type="EMBL" id="ML178826">
    <property type="protein sequence ID" value="TFL01033.1"/>
    <property type="molecule type" value="Genomic_DNA"/>
</dbReference>
<keyword evidence="4 5" id="KW-0472">Membrane</keyword>
<feature type="transmembrane region" description="Helical" evidence="5">
    <location>
        <begin position="152"/>
        <end position="173"/>
    </location>
</feature>
<keyword evidence="2 5" id="KW-0812">Transmembrane</keyword>
<feature type="transmembrane region" description="Helical" evidence="5">
    <location>
        <begin position="185"/>
        <end position="206"/>
    </location>
</feature>
<dbReference type="InterPro" id="IPR011701">
    <property type="entry name" value="MFS"/>
</dbReference>
<feature type="transmembrane region" description="Helical" evidence="5">
    <location>
        <begin position="448"/>
        <end position="469"/>
    </location>
</feature>
<dbReference type="PANTHER" id="PTHR23502:SF64">
    <property type="entry name" value="TRANSPORTER, PUTATIVE (AFU_ORTHOLOGUE AFUA_3G11760)-RELATED"/>
    <property type="match status" value="1"/>
</dbReference>
<evidence type="ECO:0000313" key="8">
    <source>
        <dbReference type="Proteomes" id="UP000305067"/>
    </source>
</evidence>
<keyword evidence="3 5" id="KW-1133">Transmembrane helix</keyword>
<evidence type="ECO:0000256" key="3">
    <source>
        <dbReference type="ARBA" id="ARBA00022989"/>
    </source>
</evidence>
<evidence type="ECO:0000259" key="6">
    <source>
        <dbReference type="PROSITE" id="PS50850"/>
    </source>
</evidence>
<dbReference type="GO" id="GO:0022857">
    <property type="term" value="F:transmembrane transporter activity"/>
    <property type="evidence" value="ECO:0007669"/>
    <property type="project" value="InterPro"/>
</dbReference>
<evidence type="ECO:0000256" key="5">
    <source>
        <dbReference type="SAM" id="Phobius"/>
    </source>
</evidence>
<protein>
    <submittedName>
        <fullName evidence="7">MFS general substrate transporter</fullName>
    </submittedName>
</protein>
<evidence type="ECO:0000256" key="4">
    <source>
        <dbReference type="ARBA" id="ARBA00023136"/>
    </source>
</evidence>